<protein>
    <submittedName>
        <fullName evidence="1">Uncharacterized protein</fullName>
    </submittedName>
</protein>
<proteinExistence type="predicted"/>
<keyword evidence="2" id="KW-1185">Reference proteome</keyword>
<reference evidence="1 2" key="1">
    <citation type="submission" date="2023-04" db="EMBL/GenBank/DDBJ databases">
        <title>Marinoamorphus aggregata gen. nov., sp. Nov., isolate from tissue of brittle star Ophioplocus japonicus.</title>
        <authorList>
            <person name="Kawano K."/>
            <person name="Sawayama S."/>
            <person name="Nakagawa S."/>
        </authorList>
    </citation>
    <scope>NUCLEOTIDE SEQUENCE [LARGE SCALE GENOMIC DNA]</scope>
    <source>
        <strain evidence="1 2">NKW23</strain>
    </source>
</reference>
<evidence type="ECO:0000313" key="1">
    <source>
        <dbReference type="EMBL" id="GMG84534.1"/>
    </source>
</evidence>
<organism evidence="1 2">
    <name type="scientific">Paralimibaculum aggregatum</name>
    <dbReference type="NCBI Taxonomy" id="3036245"/>
    <lineage>
        <taxon>Bacteria</taxon>
        <taxon>Pseudomonadati</taxon>
        <taxon>Pseudomonadota</taxon>
        <taxon>Alphaproteobacteria</taxon>
        <taxon>Rhodobacterales</taxon>
        <taxon>Paracoccaceae</taxon>
        <taxon>Paralimibaculum</taxon>
    </lineage>
</organism>
<dbReference type="EMBL" id="BSYI01000038">
    <property type="protein sequence ID" value="GMG84534.1"/>
    <property type="molecule type" value="Genomic_DNA"/>
</dbReference>
<evidence type="ECO:0000313" key="2">
    <source>
        <dbReference type="Proteomes" id="UP001239909"/>
    </source>
</evidence>
<dbReference type="RefSeq" id="WP_285673586.1">
    <property type="nucleotide sequence ID" value="NZ_BSYI01000038.1"/>
</dbReference>
<name>A0ABQ6LPS6_9RHOB</name>
<gene>
    <name evidence="1" type="ORF">LNKW23_37500</name>
</gene>
<dbReference type="Proteomes" id="UP001239909">
    <property type="component" value="Unassembled WGS sequence"/>
</dbReference>
<comment type="caution">
    <text evidence="1">The sequence shown here is derived from an EMBL/GenBank/DDBJ whole genome shotgun (WGS) entry which is preliminary data.</text>
</comment>
<dbReference type="SUPFAM" id="SSF53850">
    <property type="entry name" value="Periplasmic binding protein-like II"/>
    <property type="match status" value="1"/>
</dbReference>
<dbReference type="Gene3D" id="3.40.190.10">
    <property type="entry name" value="Periplasmic binding protein-like II"/>
    <property type="match status" value="1"/>
</dbReference>
<sequence length="115" mass="12452">MIRYSANSVSQQLFADGEVGVGVMLNDRAFGVVKEGAPKREVAMNFMNAAAEADNRARRANAIAHLPVNPAAFAKIDPDAMPWPTNAANVRGIAPSCWRENLAELTARRTGWKLS</sequence>
<accession>A0ABQ6LPS6</accession>